<dbReference type="InterPro" id="IPR050111">
    <property type="entry name" value="C-type_lectin/snaclec_domain"/>
</dbReference>
<dbReference type="SMART" id="SM00034">
    <property type="entry name" value="CLECT"/>
    <property type="match status" value="1"/>
</dbReference>
<evidence type="ECO:0000256" key="1">
    <source>
        <dbReference type="ARBA" id="ARBA00023157"/>
    </source>
</evidence>
<sequence length="164" mass="18729">MLSEDLSTMSYQLELGLGLCICLIGVAQTCSEGWIKHGSACYHMTAEKESWFDAMNMCQIHGSVLAYILHQEEENFIIGLMNSKHFNVAWLGGSDWNLEGSFLWEPYGDKMNYTNFAPGEPNNHHHNEDCLLLDTNLHWSDRNCDDMHFYICKKMDDITGNLIG</sequence>
<reference evidence="3" key="1">
    <citation type="submission" date="2022-08" db="UniProtKB">
        <authorList>
            <consortium name="EnsemblMetazoa"/>
        </authorList>
    </citation>
    <scope>IDENTIFICATION</scope>
    <source>
        <strain evidence="3">05x7-T-G4-1.051#20</strain>
    </source>
</reference>
<evidence type="ECO:0000259" key="2">
    <source>
        <dbReference type="PROSITE" id="PS50041"/>
    </source>
</evidence>
<dbReference type="InterPro" id="IPR016186">
    <property type="entry name" value="C-type_lectin-like/link_sf"/>
</dbReference>
<dbReference type="Proteomes" id="UP000005408">
    <property type="component" value="Unassembled WGS sequence"/>
</dbReference>
<keyword evidence="4" id="KW-1185">Reference proteome</keyword>
<dbReference type="SUPFAM" id="SSF56436">
    <property type="entry name" value="C-type lectin-like"/>
    <property type="match status" value="1"/>
</dbReference>
<name>A0A8W8HYW4_MAGGI</name>
<protein>
    <recommendedName>
        <fullName evidence="2">C-type lectin domain-containing protein</fullName>
    </recommendedName>
</protein>
<dbReference type="PROSITE" id="PS00615">
    <property type="entry name" value="C_TYPE_LECTIN_1"/>
    <property type="match status" value="1"/>
</dbReference>
<dbReference type="Gene3D" id="3.10.100.10">
    <property type="entry name" value="Mannose-Binding Protein A, subunit A"/>
    <property type="match status" value="1"/>
</dbReference>
<accession>A0A8W8HYW4</accession>
<dbReference type="AlphaFoldDB" id="A0A8W8HYW4"/>
<dbReference type="CDD" id="cd00037">
    <property type="entry name" value="CLECT"/>
    <property type="match status" value="1"/>
</dbReference>
<feature type="domain" description="C-type lectin" evidence="2">
    <location>
        <begin position="37"/>
        <end position="153"/>
    </location>
</feature>
<dbReference type="InterPro" id="IPR016187">
    <property type="entry name" value="CTDL_fold"/>
</dbReference>
<proteinExistence type="predicted"/>
<organism evidence="3 4">
    <name type="scientific">Magallana gigas</name>
    <name type="common">Pacific oyster</name>
    <name type="synonym">Crassostrea gigas</name>
    <dbReference type="NCBI Taxonomy" id="29159"/>
    <lineage>
        <taxon>Eukaryota</taxon>
        <taxon>Metazoa</taxon>
        <taxon>Spiralia</taxon>
        <taxon>Lophotrochozoa</taxon>
        <taxon>Mollusca</taxon>
        <taxon>Bivalvia</taxon>
        <taxon>Autobranchia</taxon>
        <taxon>Pteriomorphia</taxon>
        <taxon>Ostreida</taxon>
        <taxon>Ostreoidea</taxon>
        <taxon>Ostreidae</taxon>
        <taxon>Magallana</taxon>
    </lineage>
</organism>
<dbReference type="EnsemblMetazoa" id="G11747.1">
    <property type="protein sequence ID" value="G11747.1:cds"/>
    <property type="gene ID" value="G11747"/>
</dbReference>
<dbReference type="OMA" id="CYHISST"/>
<dbReference type="OrthoDB" id="6285913at2759"/>
<dbReference type="PANTHER" id="PTHR22803">
    <property type="entry name" value="MANNOSE, PHOSPHOLIPASE, LECTIN RECEPTOR RELATED"/>
    <property type="match status" value="1"/>
</dbReference>
<keyword evidence="1" id="KW-1015">Disulfide bond</keyword>
<dbReference type="Pfam" id="PF00059">
    <property type="entry name" value="Lectin_C"/>
    <property type="match status" value="1"/>
</dbReference>
<evidence type="ECO:0000313" key="4">
    <source>
        <dbReference type="Proteomes" id="UP000005408"/>
    </source>
</evidence>
<dbReference type="InterPro" id="IPR001304">
    <property type="entry name" value="C-type_lectin-like"/>
</dbReference>
<dbReference type="PROSITE" id="PS50041">
    <property type="entry name" value="C_TYPE_LECTIN_2"/>
    <property type="match status" value="1"/>
</dbReference>
<evidence type="ECO:0000313" key="3">
    <source>
        <dbReference type="EnsemblMetazoa" id="G11747.1:cds"/>
    </source>
</evidence>
<dbReference type="InterPro" id="IPR018378">
    <property type="entry name" value="C-type_lectin_CS"/>
</dbReference>